<dbReference type="SUPFAM" id="SSF81301">
    <property type="entry name" value="Nucleotidyltransferase"/>
    <property type="match status" value="1"/>
</dbReference>
<dbReference type="InterPro" id="IPR048840">
    <property type="entry name" value="PolA_pol_NTPase"/>
</dbReference>
<feature type="domain" description="Poly(A) polymerase nucleotidyltransferase" evidence="1">
    <location>
        <begin position="10"/>
        <end position="136"/>
    </location>
</feature>
<name>A0A9P7CHH7_RHIOR</name>
<sequence>MSQTNRQQWGVTAPVSLNKPTEHELKLTNDLLKTLHEYNLFETDKEAKQRIVVLNKLNRIVKEFVYKVSKLQGLSESVARSAGGKIFTFGSYQLGVHGAGADIDTLCVFPQHVTREHFFSIMFNMLNELPEVTELTWKLMYL</sequence>
<dbReference type="CDD" id="cd05402">
    <property type="entry name" value="NT_PAP_TUTase"/>
    <property type="match status" value="1"/>
</dbReference>
<protein>
    <recommendedName>
        <fullName evidence="1">Poly(A) polymerase nucleotidyltransferase domain-containing protein</fullName>
    </recommendedName>
</protein>
<accession>A0A9P7CHH7</accession>
<gene>
    <name evidence="2" type="ORF">G6F51_000486</name>
</gene>
<dbReference type="InterPro" id="IPR043519">
    <property type="entry name" value="NT_sf"/>
</dbReference>
<evidence type="ECO:0000313" key="2">
    <source>
        <dbReference type="EMBL" id="KAG1553597.1"/>
    </source>
</evidence>
<proteinExistence type="predicted"/>
<dbReference type="PANTHER" id="PTHR10682">
    <property type="entry name" value="POLY A POLYMERASE"/>
    <property type="match status" value="1"/>
</dbReference>
<dbReference type="Proteomes" id="UP000717996">
    <property type="component" value="Unassembled WGS sequence"/>
</dbReference>
<comment type="caution">
    <text evidence="2">The sequence shown here is derived from an EMBL/GenBank/DDBJ whole genome shotgun (WGS) entry which is preliminary data.</text>
</comment>
<dbReference type="Pfam" id="PF20750">
    <property type="entry name" value="PAP_NTPase"/>
    <property type="match status" value="1"/>
</dbReference>
<evidence type="ECO:0000313" key="3">
    <source>
        <dbReference type="Proteomes" id="UP000717996"/>
    </source>
</evidence>
<evidence type="ECO:0000259" key="1">
    <source>
        <dbReference type="Pfam" id="PF20750"/>
    </source>
</evidence>
<dbReference type="Gene3D" id="3.30.460.10">
    <property type="entry name" value="Beta Polymerase, domain 2"/>
    <property type="match status" value="1"/>
</dbReference>
<dbReference type="GO" id="GO:1990817">
    <property type="term" value="F:poly(A) RNA polymerase activity"/>
    <property type="evidence" value="ECO:0007669"/>
    <property type="project" value="TreeGrafter"/>
</dbReference>
<dbReference type="AlphaFoldDB" id="A0A9P7CHH7"/>
<reference evidence="2" key="1">
    <citation type="journal article" date="2020" name="Microb. Genom.">
        <title>Genetic diversity of clinical and environmental Mucorales isolates obtained from an investigation of mucormycosis cases among solid organ transplant recipients.</title>
        <authorList>
            <person name="Nguyen M.H."/>
            <person name="Kaul D."/>
            <person name="Muto C."/>
            <person name="Cheng S.J."/>
            <person name="Richter R.A."/>
            <person name="Bruno V.M."/>
            <person name="Liu G."/>
            <person name="Beyhan S."/>
            <person name="Sundermann A.J."/>
            <person name="Mounaud S."/>
            <person name="Pasculle A.W."/>
            <person name="Nierman W.C."/>
            <person name="Driscoll E."/>
            <person name="Cumbie R."/>
            <person name="Clancy C.J."/>
            <person name="Dupont C.L."/>
        </authorList>
    </citation>
    <scope>NUCLEOTIDE SEQUENCE</scope>
    <source>
        <strain evidence="2">GL16</strain>
    </source>
</reference>
<dbReference type="OrthoDB" id="412748at2759"/>
<dbReference type="EMBL" id="JAANIT010000029">
    <property type="protein sequence ID" value="KAG1553597.1"/>
    <property type="molecule type" value="Genomic_DNA"/>
</dbReference>
<dbReference type="PANTHER" id="PTHR10682:SF10">
    <property type="entry name" value="POLYNUCLEOTIDE ADENYLYLTRANSFERASE"/>
    <property type="match status" value="1"/>
</dbReference>
<dbReference type="GO" id="GO:0005634">
    <property type="term" value="C:nucleus"/>
    <property type="evidence" value="ECO:0007669"/>
    <property type="project" value="TreeGrafter"/>
</dbReference>
<organism evidence="2 3">
    <name type="scientific">Rhizopus oryzae</name>
    <name type="common">Mucormycosis agent</name>
    <name type="synonym">Rhizopus arrhizus var. delemar</name>
    <dbReference type="NCBI Taxonomy" id="64495"/>
    <lineage>
        <taxon>Eukaryota</taxon>
        <taxon>Fungi</taxon>
        <taxon>Fungi incertae sedis</taxon>
        <taxon>Mucoromycota</taxon>
        <taxon>Mucoromycotina</taxon>
        <taxon>Mucoromycetes</taxon>
        <taxon>Mucorales</taxon>
        <taxon>Mucorineae</taxon>
        <taxon>Rhizopodaceae</taxon>
        <taxon>Rhizopus</taxon>
    </lineage>
</organism>